<dbReference type="KEGG" id="pary:A4V02_05720"/>
<feature type="domain" description="Uncharacterized protein YyaB-like PH" evidence="2">
    <location>
        <begin position="55"/>
        <end position="134"/>
    </location>
</feature>
<dbReference type="RefSeq" id="WP_068960615.1">
    <property type="nucleotide sequence ID" value="NZ_CAJTAP010000015.1"/>
</dbReference>
<dbReference type="EMBL" id="CP015402">
    <property type="protein sequence ID" value="ANU63270.1"/>
    <property type="molecule type" value="Genomic_DNA"/>
</dbReference>
<dbReference type="STRING" id="1796646.A4V02_05720"/>
<evidence type="ECO:0000259" key="2">
    <source>
        <dbReference type="Pfam" id="PF06713"/>
    </source>
</evidence>
<name>A0A1B1S8Y9_9BACT</name>
<protein>
    <recommendedName>
        <fullName evidence="2">Uncharacterized protein YyaB-like PH domain-containing protein</fullName>
    </recommendedName>
</protein>
<sequence length="141" mass="16351">MTKTIYRSKIDWWVWLVTVGFLAVIWLSAIGMSWWYVVFVCGGMTLLYAWLMFGCWYEIDGEDLVIYQFFRPTRLPISKIKDVKKTSGYLATAGMSHLRVSISLTYRSVLKSYAPIEISPKDRDGFMTQLKSINPNIEILC</sequence>
<evidence type="ECO:0000256" key="1">
    <source>
        <dbReference type="SAM" id="Phobius"/>
    </source>
</evidence>
<evidence type="ECO:0000313" key="4">
    <source>
        <dbReference type="Proteomes" id="UP000186351"/>
    </source>
</evidence>
<keyword evidence="4" id="KW-1185">Reference proteome</keyword>
<gene>
    <name evidence="3" type="ORF">A4V02_05720</name>
</gene>
<dbReference type="Proteomes" id="UP000186351">
    <property type="component" value="Chromosome"/>
</dbReference>
<keyword evidence="1" id="KW-0812">Transmembrane</keyword>
<keyword evidence="1" id="KW-0472">Membrane</keyword>
<reference evidence="4" key="1">
    <citation type="submission" date="2016-04" db="EMBL/GenBank/DDBJ databases">
        <title>Complete Genome Sequences of Twelve Strains of a Stable Defined Moderately Diverse Mouse Microbiota 2 (sDMDMm2).</title>
        <authorList>
            <person name="Uchimura Y."/>
            <person name="Wyss M."/>
            <person name="Brugiroux S."/>
            <person name="Limenitakis J.P."/>
            <person name="Stecher B."/>
            <person name="McCoy K.D."/>
            <person name="Macpherson A.J."/>
        </authorList>
    </citation>
    <scope>NUCLEOTIDE SEQUENCE [LARGE SCALE GENOMIC DNA]</scope>
    <source>
        <strain evidence="4">YL27</strain>
    </source>
</reference>
<dbReference type="GO" id="GO:0030153">
    <property type="term" value="P:bacteriocin immunity"/>
    <property type="evidence" value="ECO:0007669"/>
    <property type="project" value="InterPro"/>
</dbReference>
<evidence type="ECO:0000313" key="3">
    <source>
        <dbReference type="EMBL" id="ANU63270.1"/>
    </source>
</evidence>
<accession>A0A1Z2XJN8</accession>
<organism evidence="3 4">
    <name type="scientific">Muribaculum intestinale</name>
    <dbReference type="NCBI Taxonomy" id="1796646"/>
    <lineage>
        <taxon>Bacteria</taxon>
        <taxon>Pseudomonadati</taxon>
        <taxon>Bacteroidota</taxon>
        <taxon>Bacteroidia</taxon>
        <taxon>Bacteroidales</taxon>
        <taxon>Muribaculaceae</taxon>
        <taxon>Muribaculum</taxon>
    </lineage>
</organism>
<dbReference type="Pfam" id="PF06713">
    <property type="entry name" value="bPH_4"/>
    <property type="match status" value="1"/>
</dbReference>
<feature type="transmembrane region" description="Helical" evidence="1">
    <location>
        <begin position="12"/>
        <end position="29"/>
    </location>
</feature>
<dbReference type="AlphaFoldDB" id="A0A1B1S8Y9"/>
<accession>A0A1B1S8Y9</accession>
<dbReference type="InterPro" id="IPR009589">
    <property type="entry name" value="PH_YyaB-like"/>
</dbReference>
<proteinExistence type="predicted"/>
<keyword evidence="1" id="KW-1133">Transmembrane helix</keyword>
<feature type="transmembrane region" description="Helical" evidence="1">
    <location>
        <begin position="35"/>
        <end position="57"/>
    </location>
</feature>
<dbReference type="GeneID" id="65536347"/>
<dbReference type="OrthoDB" id="1094643at2"/>